<dbReference type="Proteomes" id="UP001152523">
    <property type="component" value="Unassembled WGS sequence"/>
</dbReference>
<reference evidence="4" key="1">
    <citation type="submission" date="2022-07" db="EMBL/GenBank/DDBJ databases">
        <authorList>
            <person name="Macas J."/>
            <person name="Novak P."/>
            <person name="Neumann P."/>
        </authorList>
    </citation>
    <scope>NUCLEOTIDE SEQUENCE</scope>
</reference>
<feature type="transmembrane region" description="Helical" evidence="2">
    <location>
        <begin position="58"/>
        <end position="78"/>
    </location>
</feature>
<feature type="chain" id="PRO_5043404165" description="Transmembrane protein" evidence="3">
    <location>
        <begin position="35"/>
        <end position="111"/>
    </location>
</feature>
<protein>
    <recommendedName>
        <fullName evidence="6">Transmembrane protein</fullName>
    </recommendedName>
</protein>
<evidence type="ECO:0000313" key="4">
    <source>
        <dbReference type="EMBL" id="CAH9115931.1"/>
    </source>
</evidence>
<name>A0AAV0E4N6_9ASTE</name>
<proteinExistence type="predicted"/>
<evidence type="ECO:0000256" key="3">
    <source>
        <dbReference type="SAM" id="SignalP"/>
    </source>
</evidence>
<evidence type="ECO:0000313" key="5">
    <source>
        <dbReference type="Proteomes" id="UP001152523"/>
    </source>
</evidence>
<gene>
    <name evidence="4" type="ORF">CEPIT_LOCUS21326</name>
</gene>
<keyword evidence="2" id="KW-0472">Membrane</keyword>
<dbReference type="EMBL" id="CAMAPF010000260">
    <property type="protein sequence ID" value="CAH9115931.1"/>
    <property type="molecule type" value="Genomic_DNA"/>
</dbReference>
<dbReference type="AlphaFoldDB" id="A0AAV0E4N6"/>
<dbReference type="PANTHER" id="PTHR33780:SF17">
    <property type="entry name" value="TRANSMEMBRANE PROTEIN"/>
    <property type="match status" value="1"/>
</dbReference>
<keyword evidence="2" id="KW-1133">Transmembrane helix</keyword>
<evidence type="ECO:0000256" key="1">
    <source>
        <dbReference type="SAM" id="MobiDB-lite"/>
    </source>
</evidence>
<evidence type="ECO:0008006" key="6">
    <source>
        <dbReference type="Google" id="ProtNLM"/>
    </source>
</evidence>
<organism evidence="4 5">
    <name type="scientific">Cuscuta epithymum</name>
    <dbReference type="NCBI Taxonomy" id="186058"/>
    <lineage>
        <taxon>Eukaryota</taxon>
        <taxon>Viridiplantae</taxon>
        <taxon>Streptophyta</taxon>
        <taxon>Embryophyta</taxon>
        <taxon>Tracheophyta</taxon>
        <taxon>Spermatophyta</taxon>
        <taxon>Magnoliopsida</taxon>
        <taxon>eudicotyledons</taxon>
        <taxon>Gunneridae</taxon>
        <taxon>Pentapetalae</taxon>
        <taxon>asterids</taxon>
        <taxon>lamiids</taxon>
        <taxon>Solanales</taxon>
        <taxon>Convolvulaceae</taxon>
        <taxon>Cuscuteae</taxon>
        <taxon>Cuscuta</taxon>
        <taxon>Cuscuta subgen. Cuscuta</taxon>
    </lineage>
</organism>
<feature type="region of interest" description="Disordered" evidence="1">
    <location>
        <begin position="34"/>
        <end position="57"/>
    </location>
</feature>
<comment type="caution">
    <text evidence="4">The sequence shown here is derived from an EMBL/GenBank/DDBJ whole genome shotgun (WGS) entry which is preliminary data.</text>
</comment>
<evidence type="ECO:0000256" key="2">
    <source>
        <dbReference type="SAM" id="Phobius"/>
    </source>
</evidence>
<keyword evidence="5" id="KW-1185">Reference proteome</keyword>
<sequence length="111" mass="12351">MNKQMARVSCLSSTQQWAFLVTFSLFLQLIPGLADDSSSSSSTANKGSTHSTSNSTGEIVFGSFLGLLALVGFAVVLFKIWQKKRRQEQQARFLKLFEEDDDLEVELGIRD</sequence>
<dbReference type="PANTHER" id="PTHR33780">
    <property type="entry name" value="EXPRESSED PROTEIN"/>
    <property type="match status" value="1"/>
</dbReference>
<keyword evidence="2" id="KW-0812">Transmembrane</keyword>
<feature type="signal peptide" evidence="3">
    <location>
        <begin position="1"/>
        <end position="34"/>
    </location>
</feature>
<accession>A0AAV0E4N6</accession>
<keyword evidence="3" id="KW-0732">Signal</keyword>
<feature type="compositionally biased region" description="Polar residues" evidence="1">
    <location>
        <begin position="43"/>
        <end position="57"/>
    </location>
</feature>